<proteinExistence type="predicted"/>
<reference evidence="1 2" key="1">
    <citation type="submission" date="2017-09" db="EMBL/GenBank/DDBJ databases">
        <title>Large-scale bioinformatics analysis of Bacillus genomes uncovers conserved roles of natural products in bacterial physiology.</title>
        <authorList>
            <consortium name="Agbiome Team Llc"/>
            <person name="Bleich R.M."/>
            <person name="Kirk G.J."/>
            <person name="Santa Maria K.C."/>
            <person name="Allen S.E."/>
            <person name="Farag S."/>
            <person name="Shank E.A."/>
            <person name="Bowers A."/>
        </authorList>
    </citation>
    <scope>NUCLEOTIDE SEQUENCE [LARGE SCALE GENOMIC DNA]</scope>
    <source>
        <strain evidence="1 2">AFS027647</strain>
    </source>
</reference>
<sequence>MDFVDLGKLDYVAKRLENEKENLISLLPSRFSSQLREELFVSGGCIYSLYNNQEPKDIDTFIKSRELVNEIVDFFSKQRLFMGRSSGVKKGFYHGLNLIMTDNAVSLGKYQIITRFTGTPEEVISQFDFKHNMFYVKDGLISTLSNFSYLCDNKLVYNDERARDICGTIIRVAKFVKRGMDITNEEMSKMLLKLNEVGFNERELEILSNHQSNKSFGS</sequence>
<accession>A0A9X6UBS8</accession>
<dbReference type="Proteomes" id="UP000220691">
    <property type="component" value="Unassembled WGS sequence"/>
</dbReference>
<dbReference type="RefSeq" id="WP_098126378.1">
    <property type="nucleotide sequence ID" value="NZ_NUAN01000071.1"/>
</dbReference>
<evidence type="ECO:0000313" key="2">
    <source>
        <dbReference type="Proteomes" id="UP000220691"/>
    </source>
</evidence>
<comment type="caution">
    <text evidence="1">The sequence shown here is derived from an EMBL/GenBank/DDBJ whole genome shotgun (WGS) entry which is preliminary data.</text>
</comment>
<evidence type="ECO:0000313" key="1">
    <source>
        <dbReference type="EMBL" id="PEN97777.1"/>
    </source>
</evidence>
<organism evidence="1 2">
    <name type="scientific">Bacillus cereus</name>
    <dbReference type="NCBI Taxonomy" id="1396"/>
    <lineage>
        <taxon>Bacteria</taxon>
        <taxon>Bacillati</taxon>
        <taxon>Bacillota</taxon>
        <taxon>Bacilli</taxon>
        <taxon>Bacillales</taxon>
        <taxon>Bacillaceae</taxon>
        <taxon>Bacillus</taxon>
        <taxon>Bacillus cereus group</taxon>
    </lineage>
</organism>
<name>A0A9X6UBS8_BACCE</name>
<dbReference type="EMBL" id="NUAN01000071">
    <property type="protein sequence ID" value="PEN97777.1"/>
    <property type="molecule type" value="Genomic_DNA"/>
</dbReference>
<dbReference type="Pfam" id="PF26128">
    <property type="entry name" value="Gad2"/>
    <property type="match status" value="1"/>
</dbReference>
<dbReference type="AlphaFoldDB" id="A0A9X6UBS8"/>
<gene>
    <name evidence="1" type="ORF">CN553_12055</name>
</gene>
<protein>
    <submittedName>
        <fullName evidence="1">Uncharacterized protein</fullName>
    </submittedName>
</protein>